<dbReference type="PANTHER" id="PTHR31350:SF21">
    <property type="entry name" value="F-BOX ONLY PROTEIN 21"/>
    <property type="match status" value="1"/>
</dbReference>
<dbReference type="GO" id="GO:0003677">
    <property type="term" value="F:DNA binding"/>
    <property type="evidence" value="ECO:0007669"/>
    <property type="project" value="InterPro"/>
</dbReference>
<dbReference type="InterPro" id="IPR001810">
    <property type="entry name" value="F-box_dom"/>
</dbReference>
<comment type="caution">
    <text evidence="2">The sequence shown here is derived from an EMBL/GenBank/DDBJ whole genome shotgun (WGS) entry which is preliminary data.</text>
</comment>
<dbReference type="Pfam" id="PF08755">
    <property type="entry name" value="YccV-like"/>
    <property type="match status" value="1"/>
</dbReference>
<feature type="domain" description="F-box" evidence="1">
    <location>
        <begin position="1"/>
        <end position="49"/>
    </location>
</feature>
<evidence type="ECO:0000259" key="1">
    <source>
        <dbReference type="PROSITE" id="PS50181"/>
    </source>
</evidence>
<evidence type="ECO:0000313" key="2">
    <source>
        <dbReference type="EMBL" id="CAH0106156.1"/>
    </source>
</evidence>
<gene>
    <name evidence="2" type="ORF">DGAL_LOCUS9307</name>
</gene>
<dbReference type="SMART" id="SM00992">
    <property type="entry name" value="YccV-like"/>
    <property type="match status" value="1"/>
</dbReference>
<evidence type="ECO:0000313" key="3">
    <source>
        <dbReference type="Proteomes" id="UP000789390"/>
    </source>
</evidence>
<dbReference type="PROSITE" id="PS50181">
    <property type="entry name" value="FBOX"/>
    <property type="match status" value="1"/>
</dbReference>
<dbReference type="Gene3D" id="2.30.30.390">
    <property type="entry name" value="Hemimethylated DNA-binding domain"/>
    <property type="match status" value="1"/>
</dbReference>
<proteinExistence type="predicted"/>
<dbReference type="SUPFAM" id="SSF141255">
    <property type="entry name" value="YccV-like"/>
    <property type="match status" value="1"/>
</dbReference>
<dbReference type="SUPFAM" id="SSF81383">
    <property type="entry name" value="F-box domain"/>
    <property type="match status" value="1"/>
</dbReference>
<dbReference type="PANTHER" id="PTHR31350">
    <property type="entry name" value="SI:DKEY-261L7.2"/>
    <property type="match status" value="1"/>
</dbReference>
<dbReference type="Pfam" id="PF13369">
    <property type="entry name" value="Transglut_core2"/>
    <property type="match status" value="1"/>
</dbReference>
<sequence>MELVSLPDEVLCQIFLYNSIDVKSLISIMSTCHRLYKVIHDSNKLWRQKFSKRWMWLYTEIKETNEIIWLDMVILRFEVAQNVKNSLERFSSVCYPVGQPSHMLMDHLVSHEYPIPSLSSVFLEDELVEQIFHQNNLVNENLTSKYYARKVLQYLRCKKIQDMFLSLMARPNSEKSLLEGAVLISQWGQMELEHLTSMQEVEKILDTIADRVRQLVHSKKIASDVDNPKTVRQILNCVNQVLYDEMGFKGNTENYYAHENSYIDKVIETRRGIPITLCIIYHEVANRMGILCEPVSFPQHFLLRWREYPEREAADSYTFIDAFNNGASHQPRSCPAMIGQPRQNIRREAYAAVPAEQVFQRMVNNLIQCSRGHGDRLDNRHDHQRLKNQLHFSRLACVISPGQTPSIVSYAELCAFLGVYLEDSIQLLQSQGSDEWTRVEFEPGHWERVRQITMTKCTRKLSEQQSEIQDRVICQRPPSIRYAVGLVMNYCCFSGELLRTMYTCVIVSWDAKCQASDEWISRMTRNLTRGRDQPFYNILTDDGNAGYVAEDDLELHPHGIVVNHADIGLHFERFDGRRYVPNAEKRAEYPDDEAVVLKLIR</sequence>
<dbReference type="NCBIfam" id="TIGR02097">
    <property type="entry name" value="yccV"/>
    <property type="match status" value="1"/>
</dbReference>
<reference evidence="2" key="1">
    <citation type="submission" date="2021-11" db="EMBL/GenBank/DDBJ databases">
        <authorList>
            <person name="Schell T."/>
        </authorList>
    </citation>
    <scope>NUCLEOTIDE SEQUENCE</scope>
    <source>
        <strain evidence="2">M5</strain>
    </source>
</reference>
<name>A0A8J2RQQ1_9CRUS</name>
<organism evidence="2 3">
    <name type="scientific">Daphnia galeata</name>
    <dbReference type="NCBI Taxonomy" id="27404"/>
    <lineage>
        <taxon>Eukaryota</taxon>
        <taxon>Metazoa</taxon>
        <taxon>Ecdysozoa</taxon>
        <taxon>Arthropoda</taxon>
        <taxon>Crustacea</taxon>
        <taxon>Branchiopoda</taxon>
        <taxon>Diplostraca</taxon>
        <taxon>Cladocera</taxon>
        <taxon>Anomopoda</taxon>
        <taxon>Daphniidae</taxon>
        <taxon>Daphnia</taxon>
    </lineage>
</organism>
<dbReference type="Pfam" id="PF12937">
    <property type="entry name" value="F-box-like"/>
    <property type="match status" value="1"/>
</dbReference>
<dbReference type="InterPro" id="IPR036047">
    <property type="entry name" value="F-box-like_dom_sf"/>
</dbReference>
<dbReference type="EMBL" id="CAKKLH010000223">
    <property type="protein sequence ID" value="CAH0106156.1"/>
    <property type="molecule type" value="Genomic_DNA"/>
</dbReference>
<protein>
    <recommendedName>
        <fullName evidence="1">F-box domain-containing protein</fullName>
    </recommendedName>
</protein>
<accession>A0A8J2RQQ1</accession>
<dbReference type="Proteomes" id="UP000789390">
    <property type="component" value="Unassembled WGS sequence"/>
</dbReference>
<dbReference type="InterPro" id="IPR011722">
    <property type="entry name" value="Hemimethylated_DNA-bd_dom"/>
</dbReference>
<dbReference type="Gene3D" id="1.20.1280.50">
    <property type="match status" value="1"/>
</dbReference>
<dbReference type="InterPro" id="IPR032698">
    <property type="entry name" value="SirB1_N"/>
</dbReference>
<dbReference type="AlphaFoldDB" id="A0A8J2RQQ1"/>
<dbReference type="InterPro" id="IPR036623">
    <property type="entry name" value="Hemimethylated_DNA-bd_sf"/>
</dbReference>
<dbReference type="SMART" id="SM00256">
    <property type="entry name" value="FBOX"/>
    <property type="match status" value="1"/>
</dbReference>
<dbReference type="OrthoDB" id="28868at2759"/>
<keyword evidence="3" id="KW-1185">Reference proteome</keyword>